<dbReference type="Proteomes" id="UP000807306">
    <property type="component" value="Unassembled WGS sequence"/>
</dbReference>
<organism evidence="2 3">
    <name type="scientific">Crepidotus variabilis</name>
    <dbReference type="NCBI Taxonomy" id="179855"/>
    <lineage>
        <taxon>Eukaryota</taxon>
        <taxon>Fungi</taxon>
        <taxon>Dikarya</taxon>
        <taxon>Basidiomycota</taxon>
        <taxon>Agaricomycotina</taxon>
        <taxon>Agaricomycetes</taxon>
        <taxon>Agaricomycetidae</taxon>
        <taxon>Agaricales</taxon>
        <taxon>Agaricineae</taxon>
        <taxon>Crepidotaceae</taxon>
        <taxon>Crepidotus</taxon>
    </lineage>
</organism>
<feature type="chain" id="PRO_5040166405" evidence="1">
    <location>
        <begin position="23"/>
        <end position="511"/>
    </location>
</feature>
<dbReference type="InterPro" id="IPR024079">
    <property type="entry name" value="MetalloPept_cat_dom_sf"/>
</dbReference>
<name>A0A9P6E818_9AGAR</name>
<keyword evidence="1" id="KW-0732">Signal</keyword>
<gene>
    <name evidence="2" type="ORF">CPB83DRAFT_820684</name>
</gene>
<proteinExistence type="predicted"/>
<comment type="caution">
    <text evidence="2">The sequence shown here is derived from an EMBL/GenBank/DDBJ whole genome shotgun (WGS) entry which is preliminary data.</text>
</comment>
<keyword evidence="3" id="KW-1185">Reference proteome</keyword>
<dbReference type="OrthoDB" id="2961863at2759"/>
<feature type="signal peptide" evidence="1">
    <location>
        <begin position="1"/>
        <end position="22"/>
    </location>
</feature>
<accession>A0A9P6E818</accession>
<evidence type="ECO:0000313" key="2">
    <source>
        <dbReference type="EMBL" id="KAF9524098.1"/>
    </source>
</evidence>
<evidence type="ECO:0000256" key="1">
    <source>
        <dbReference type="SAM" id="SignalP"/>
    </source>
</evidence>
<dbReference type="GO" id="GO:0008237">
    <property type="term" value="F:metallopeptidase activity"/>
    <property type="evidence" value="ECO:0007669"/>
    <property type="project" value="InterPro"/>
</dbReference>
<dbReference type="Gene3D" id="3.40.390.10">
    <property type="entry name" value="Collagenase (Catalytic Domain)"/>
    <property type="match status" value="1"/>
</dbReference>
<reference evidence="2" key="1">
    <citation type="submission" date="2020-11" db="EMBL/GenBank/DDBJ databases">
        <authorList>
            <consortium name="DOE Joint Genome Institute"/>
            <person name="Ahrendt S."/>
            <person name="Riley R."/>
            <person name="Andreopoulos W."/>
            <person name="Labutti K."/>
            <person name="Pangilinan J."/>
            <person name="Ruiz-Duenas F.J."/>
            <person name="Barrasa J.M."/>
            <person name="Sanchez-Garcia M."/>
            <person name="Camarero S."/>
            <person name="Miyauchi S."/>
            <person name="Serrano A."/>
            <person name="Linde D."/>
            <person name="Babiker R."/>
            <person name="Drula E."/>
            <person name="Ayuso-Fernandez I."/>
            <person name="Pacheco R."/>
            <person name="Padilla G."/>
            <person name="Ferreira P."/>
            <person name="Barriuso J."/>
            <person name="Kellner H."/>
            <person name="Castanera R."/>
            <person name="Alfaro M."/>
            <person name="Ramirez L."/>
            <person name="Pisabarro A.G."/>
            <person name="Kuo A."/>
            <person name="Tritt A."/>
            <person name="Lipzen A."/>
            <person name="He G."/>
            <person name="Yan M."/>
            <person name="Ng V."/>
            <person name="Cullen D."/>
            <person name="Martin F."/>
            <person name="Rosso M.-N."/>
            <person name="Henrissat B."/>
            <person name="Hibbett D."/>
            <person name="Martinez A.T."/>
            <person name="Grigoriev I.V."/>
        </authorList>
    </citation>
    <scope>NUCLEOTIDE SEQUENCE</scope>
    <source>
        <strain evidence="2">CBS 506.95</strain>
    </source>
</reference>
<dbReference type="EMBL" id="MU157905">
    <property type="protein sequence ID" value="KAF9524098.1"/>
    <property type="molecule type" value="Genomic_DNA"/>
</dbReference>
<dbReference type="AlphaFoldDB" id="A0A9P6E818"/>
<dbReference type="InterPro" id="IPR019026">
    <property type="entry name" value="Peptidase_M64_IgA"/>
</dbReference>
<protein>
    <submittedName>
        <fullName evidence="2">IgA peptidase M64-domain-containing protein</fullName>
    </submittedName>
</protein>
<sequence length="511" mass="56644">MKMGPSLLAAYVVLLLIFGVHGTSTSGQITLQADVPPLEILPIIISGPPENRIDFTFFADGYLQSERDKFVSDVTRLAEDISQNQTFNTVQPLMNFWAAFTPSNQSGIGFNEPGDTAFGSYRYKTGYRVVVAGYQDIAKAARDSMGAKCDFPIVLANDPYYGGLDGEITSITSSLVNGALVLRHELGHSILGVGEEYDGGGEEYWGSNSANTTERASLPWAQWLSDSSRVGNQSNPRVERSTMPLLDYPWATLNTSTPWKVNFESSGDYHRYQVQFSVASLPNRGDLKVTLDGSPIDWVPKDGVGLDRWFYAFNFNEGLKNGTHTVQFELLNSEWNGKAQLASVEVVEYGNEDEFKLEPGFYGLYPTHAESENTTTYRPTNNDCLMRNVTVPQLCKSCMETLWNNFLGNISLVDNITESCTGTQKVLDLHLLPLAQFRGIPVTPKEAYTITWKKGGEPLENFKNQTRVLVDGDEAIGTYSIHVKFSTEEVRKPSSGLEKDVEYEVKIACPA</sequence>
<evidence type="ECO:0000313" key="3">
    <source>
        <dbReference type="Proteomes" id="UP000807306"/>
    </source>
</evidence>
<dbReference type="Pfam" id="PF09471">
    <property type="entry name" value="Peptidase_M64"/>
    <property type="match status" value="1"/>
</dbReference>